<evidence type="ECO:0000313" key="3">
    <source>
        <dbReference type="Proteomes" id="UP001595829"/>
    </source>
</evidence>
<evidence type="ECO:0000256" key="1">
    <source>
        <dbReference type="SAM" id="SignalP"/>
    </source>
</evidence>
<gene>
    <name evidence="2" type="ORF">ACFPM3_04255</name>
</gene>
<dbReference type="PROSITE" id="PS51318">
    <property type="entry name" value="TAT"/>
    <property type="match status" value="1"/>
</dbReference>
<dbReference type="RefSeq" id="WP_345693334.1">
    <property type="nucleotide sequence ID" value="NZ_BAABIT010000001.1"/>
</dbReference>
<dbReference type="Proteomes" id="UP001595829">
    <property type="component" value="Unassembled WGS sequence"/>
</dbReference>
<protein>
    <recommendedName>
        <fullName evidence="4">SH3 domain-containing protein</fullName>
    </recommendedName>
</protein>
<feature type="chain" id="PRO_5046124506" description="SH3 domain-containing protein" evidence="1">
    <location>
        <begin position="45"/>
        <end position="139"/>
    </location>
</feature>
<evidence type="ECO:0008006" key="4">
    <source>
        <dbReference type="Google" id="ProtNLM"/>
    </source>
</evidence>
<dbReference type="InterPro" id="IPR006311">
    <property type="entry name" value="TAT_signal"/>
</dbReference>
<proteinExistence type="predicted"/>
<keyword evidence="3" id="KW-1185">Reference proteome</keyword>
<organism evidence="2 3">
    <name type="scientific">Streptomyces coeruleoprunus</name>
    <dbReference type="NCBI Taxonomy" id="285563"/>
    <lineage>
        <taxon>Bacteria</taxon>
        <taxon>Bacillati</taxon>
        <taxon>Actinomycetota</taxon>
        <taxon>Actinomycetes</taxon>
        <taxon>Kitasatosporales</taxon>
        <taxon>Streptomycetaceae</taxon>
        <taxon>Streptomyces</taxon>
    </lineage>
</organism>
<feature type="signal peptide" evidence="1">
    <location>
        <begin position="1"/>
        <end position="44"/>
    </location>
</feature>
<keyword evidence="1" id="KW-0732">Signal</keyword>
<sequence length="139" mass="14996">MTTERTTAQRATTKRTTRLRRMAVAGAAAAGAAASLVGAAPAQAAADATRVYVWATGVNMRACASYQCPPYDNVKVSRMYVTAFCQNKGDDVRDGNYANNWWLLVDAGGPKGWISAVYVRGGRNWEPIPGVSQDFDDCR</sequence>
<name>A0ABV9XB42_9ACTN</name>
<reference evidence="3" key="1">
    <citation type="journal article" date="2019" name="Int. J. Syst. Evol. Microbiol.">
        <title>The Global Catalogue of Microorganisms (GCM) 10K type strain sequencing project: providing services to taxonomists for standard genome sequencing and annotation.</title>
        <authorList>
            <consortium name="The Broad Institute Genomics Platform"/>
            <consortium name="The Broad Institute Genome Sequencing Center for Infectious Disease"/>
            <person name="Wu L."/>
            <person name="Ma J."/>
        </authorList>
    </citation>
    <scope>NUCLEOTIDE SEQUENCE [LARGE SCALE GENOMIC DNA]</scope>
    <source>
        <strain evidence="3">CGMCC 4.1648</strain>
    </source>
</reference>
<comment type="caution">
    <text evidence="2">The sequence shown here is derived from an EMBL/GenBank/DDBJ whole genome shotgun (WGS) entry which is preliminary data.</text>
</comment>
<dbReference type="EMBL" id="JBHSJD010000002">
    <property type="protein sequence ID" value="MFC5021366.1"/>
    <property type="molecule type" value="Genomic_DNA"/>
</dbReference>
<accession>A0ABV9XB42</accession>
<evidence type="ECO:0000313" key="2">
    <source>
        <dbReference type="EMBL" id="MFC5021366.1"/>
    </source>
</evidence>